<accession>A0A2P2NT70</accession>
<proteinExistence type="predicted"/>
<keyword evidence="1" id="KW-0472">Membrane</keyword>
<evidence type="ECO:0000256" key="1">
    <source>
        <dbReference type="SAM" id="Phobius"/>
    </source>
</evidence>
<name>A0A2P2NT70_RHIMU</name>
<dbReference type="EMBL" id="GGEC01065136">
    <property type="protein sequence ID" value="MBX45620.1"/>
    <property type="molecule type" value="Transcribed_RNA"/>
</dbReference>
<evidence type="ECO:0000313" key="2">
    <source>
        <dbReference type="EMBL" id="MBX45620.1"/>
    </source>
</evidence>
<keyword evidence="1" id="KW-1133">Transmembrane helix</keyword>
<feature type="transmembrane region" description="Helical" evidence="1">
    <location>
        <begin position="6"/>
        <end position="28"/>
    </location>
</feature>
<protein>
    <submittedName>
        <fullName evidence="2">Uncharacterized protein</fullName>
    </submittedName>
</protein>
<sequence>MFVFSFLNWLAFYFPFIVSFCSSLLLLWEWKFCAWVLRSVVVVSGSCWQFESRGT</sequence>
<reference evidence="2" key="1">
    <citation type="submission" date="2018-02" db="EMBL/GenBank/DDBJ databases">
        <title>Rhizophora mucronata_Transcriptome.</title>
        <authorList>
            <person name="Meera S.P."/>
            <person name="Sreeshan A."/>
            <person name="Augustine A."/>
        </authorList>
    </citation>
    <scope>NUCLEOTIDE SEQUENCE</scope>
    <source>
        <tissue evidence="2">Leaf</tissue>
    </source>
</reference>
<keyword evidence="1" id="KW-0812">Transmembrane</keyword>
<organism evidence="2">
    <name type="scientific">Rhizophora mucronata</name>
    <name type="common">Asiatic mangrove</name>
    <dbReference type="NCBI Taxonomy" id="61149"/>
    <lineage>
        <taxon>Eukaryota</taxon>
        <taxon>Viridiplantae</taxon>
        <taxon>Streptophyta</taxon>
        <taxon>Embryophyta</taxon>
        <taxon>Tracheophyta</taxon>
        <taxon>Spermatophyta</taxon>
        <taxon>Magnoliopsida</taxon>
        <taxon>eudicotyledons</taxon>
        <taxon>Gunneridae</taxon>
        <taxon>Pentapetalae</taxon>
        <taxon>rosids</taxon>
        <taxon>fabids</taxon>
        <taxon>Malpighiales</taxon>
        <taxon>Rhizophoraceae</taxon>
        <taxon>Rhizophora</taxon>
    </lineage>
</organism>
<dbReference type="AlphaFoldDB" id="A0A2P2NT70"/>